<comment type="caution">
    <text evidence="3">The sequence shown here is derived from an EMBL/GenBank/DDBJ whole genome shotgun (WGS) entry which is preliminary data.</text>
</comment>
<dbReference type="Pfam" id="PF04264">
    <property type="entry name" value="YceI"/>
    <property type="match status" value="1"/>
</dbReference>
<sequence length="196" mass="21319">MKSRHLAPALLALATASQTALAAPVTYEIDPTHTYPSFEADHMGMSFWRGKLNKNAGSIVYDKASGGGSVEVTMNLSSIDFGLPAMNTWATGKDFFNLAEKKDASANFKGRFEGGGKDKVPTQLVGELSLNGQTRPMSLTIHQLKCMPHPMLKREFCGADASGSFQRDEFGLSAGKDWGFKMEVKLRIQVEAVARE</sequence>
<dbReference type="Gene3D" id="2.40.128.110">
    <property type="entry name" value="Lipid/polyisoprenoid-binding, YceI-like"/>
    <property type="match status" value="1"/>
</dbReference>
<dbReference type="RefSeq" id="WP_184301441.1">
    <property type="nucleotide sequence ID" value="NZ_JACHLP010000006.1"/>
</dbReference>
<accession>A0A840LDC9</accession>
<protein>
    <submittedName>
        <fullName evidence="3">Polyisoprenoid-binding protein YceI</fullName>
    </submittedName>
</protein>
<feature type="domain" description="Lipid/polyisoprenoid-binding YceI-like" evidence="2">
    <location>
        <begin position="26"/>
        <end position="193"/>
    </location>
</feature>
<evidence type="ECO:0000313" key="3">
    <source>
        <dbReference type="EMBL" id="MBB4844683.1"/>
    </source>
</evidence>
<feature type="chain" id="PRO_5032360401" evidence="1">
    <location>
        <begin position="23"/>
        <end position="196"/>
    </location>
</feature>
<dbReference type="PANTHER" id="PTHR34406">
    <property type="entry name" value="PROTEIN YCEI"/>
    <property type="match status" value="1"/>
</dbReference>
<keyword evidence="1" id="KW-0732">Signal</keyword>
<dbReference type="InterPro" id="IPR036761">
    <property type="entry name" value="TTHA0802/YceI-like_sf"/>
</dbReference>
<dbReference type="Proteomes" id="UP000562027">
    <property type="component" value="Unassembled WGS sequence"/>
</dbReference>
<evidence type="ECO:0000259" key="2">
    <source>
        <dbReference type="SMART" id="SM00867"/>
    </source>
</evidence>
<reference evidence="3 4" key="1">
    <citation type="submission" date="2020-08" db="EMBL/GenBank/DDBJ databases">
        <title>Functional genomics of gut bacteria from endangered species of beetles.</title>
        <authorList>
            <person name="Carlos-Shanley C."/>
        </authorList>
    </citation>
    <scope>NUCLEOTIDE SEQUENCE [LARGE SCALE GENOMIC DNA]</scope>
    <source>
        <strain evidence="3 4">S00239</strain>
    </source>
</reference>
<dbReference type="InterPro" id="IPR007372">
    <property type="entry name" value="Lipid/polyisoprenoid-bd_YceI"/>
</dbReference>
<gene>
    <name evidence="3" type="ORF">HNP55_003227</name>
</gene>
<organism evidence="3 4">
    <name type="scientific">Roseateles oligotrophus</name>
    <dbReference type="NCBI Taxonomy" id="1769250"/>
    <lineage>
        <taxon>Bacteria</taxon>
        <taxon>Pseudomonadati</taxon>
        <taxon>Pseudomonadota</taxon>
        <taxon>Betaproteobacteria</taxon>
        <taxon>Burkholderiales</taxon>
        <taxon>Sphaerotilaceae</taxon>
        <taxon>Roseateles</taxon>
    </lineage>
</organism>
<proteinExistence type="predicted"/>
<name>A0A840LDC9_9BURK</name>
<dbReference type="SMART" id="SM00867">
    <property type="entry name" value="YceI"/>
    <property type="match status" value="1"/>
</dbReference>
<dbReference type="AlphaFoldDB" id="A0A840LDC9"/>
<keyword evidence="4" id="KW-1185">Reference proteome</keyword>
<dbReference type="SUPFAM" id="SSF101874">
    <property type="entry name" value="YceI-like"/>
    <property type="match status" value="1"/>
</dbReference>
<evidence type="ECO:0000256" key="1">
    <source>
        <dbReference type="SAM" id="SignalP"/>
    </source>
</evidence>
<evidence type="ECO:0000313" key="4">
    <source>
        <dbReference type="Proteomes" id="UP000562027"/>
    </source>
</evidence>
<dbReference type="EMBL" id="JACHLP010000006">
    <property type="protein sequence ID" value="MBB4844683.1"/>
    <property type="molecule type" value="Genomic_DNA"/>
</dbReference>
<dbReference type="PANTHER" id="PTHR34406:SF1">
    <property type="entry name" value="PROTEIN YCEI"/>
    <property type="match status" value="1"/>
</dbReference>
<feature type="signal peptide" evidence="1">
    <location>
        <begin position="1"/>
        <end position="22"/>
    </location>
</feature>